<accession>A0AAD7PN83</accession>
<organism evidence="1 2">
    <name type="scientific">Quillaja saponaria</name>
    <name type="common">Soap bark tree</name>
    <dbReference type="NCBI Taxonomy" id="32244"/>
    <lineage>
        <taxon>Eukaryota</taxon>
        <taxon>Viridiplantae</taxon>
        <taxon>Streptophyta</taxon>
        <taxon>Embryophyta</taxon>
        <taxon>Tracheophyta</taxon>
        <taxon>Spermatophyta</taxon>
        <taxon>Magnoliopsida</taxon>
        <taxon>eudicotyledons</taxon>
        <taxon>Gunneridae</taxon>
        <taxon>Pentapetalae</taxon>
        <taxon>rosids</taxon>
        <taxon>fabids</taxon>
        <taxon>Fabales</taxon>
        <taxon>Quillajaceae</taxon>
        <taxon>Quillaja</taxon>
    </lineage>
</organism>
<name>A0AAD7PN83_QUISA</name>
<dbReference type="PANTHER" id="PTHR31170">
    <property type="entry name" value="BNAC04G53230D PROTEIN"/>
    <property type="match status" value="1"/>
</dbReference>
<evidence type="ECO:0000313" key="2">
    <source>
        <dbReference type="Proteomes" id="UP001163823"/>
    </source>
</evidence>
<protein>
    <submittedName>
        <fullName evidence="1">Uncharacterized protein</fullName>
    </submittedName>
</protein>
<dbReference type="KEGG" id="qsa:O6P43_017318"/>
<gene>
    <name evidence="1" type="ORF">O6P43_017318</name>
</gene>
<keyword evidence="2" id="KW-1185">Reference proteome</keyword>
<proteinExistence type="predicted"/>
<dbReference type="Proteomes" id="UP001163823">
    <property type="component" value="Chromosome 7"/>
</dbReference>
<dbReference type="EMBL" id="JARAOO010000007">
    <property type="protein sequence ID" value="KAJ7962036.1"/>
    <property type="molecule type" value="Genomic_DNA"/>
</dbReference>
<sequence>MFIGCRSCPMVKMVDACDSYIASVKHEQYIIDILVAKHEDLCIYRVPPNLHQVNAKAYTPQLISISPFHYGKPQCKATEKQKERYYREFYKRIKSDKPFGKFKDYIVVHDIRKCYADKSMPDDDKEFADMIELDAVFIMEFFLSAKEYPERGNGCQHKPTNDAKHLLDLPRYFYIPIDLTPNSPEDSNYHISFSVTKLRDSDKFQSCSRKTMERNVSFGTSLHWSSATIQIIHTPAITFRLLMG</sequence>
<dbReference type="InterPro" id="IPR004158">
    <property type="entry name" value="DUF247_pln"/>
</dbReference>
<evidence type="ECO:0000313" key="1">
    <source>
        <dbReference type="EMBL" id="KAJ7962036.1"/>
    </source>
</evidence>
<dbReference type="AlphaFoldDB" id="A0AAD7PN83"/>
<comment type="caution">
    <text evidence="1">The sequence shown here is derived from an EMBL/GenBank/DDBJ whole genome shotgun (WGS) entry which is preliminary data.</text>
</comment>
<reference evidence="1" key="1">
    <citation type="journal article" date="2023" name="Science">
        <title>Elucidation of the pathway for biosynthesis of saponin adjuvants from the soapbark tree.</title>
        <authorList>
            <person name="Reed J."/>
            <person name="Orme A."/>
            <person name="El-Demerdash A."/>
            <person name="Owen C."/>
            <person name="Martin L.B.B."/>
            <person name="Misra R.C."/>
            <person name="Kikuchi S."/>
            <person name="Rejzek M."/>
            <person name="Martin A.C."/>
            <person name="Harkess A."/>
            <person name="Leebens-Mack J."/>
            <person name="Louveau T."/>
            <person name="Stephenson M.J."/>
            <person name="Osbourn A."/>
        </authorList>
    </citation>
    <scope>NUCLEOTIDE SEQUENCE</scope>
    <source>
        <strain evidence="1">S10</strain>
    </source>
</reference>
<dbReference type="PANTHER" id="PTHR31170:SF9">
    <property type="entry name" value="PROTEIN, PUTATIVE (DUF247)-RELATED"/>
    <property type="match status" value="1"/>
</dbReference>
<dbReference type="Pfam" id="PF03140">
    <property type="entry name" value="DUF247"/>
    <property type="match status" value="1"/>
</dbReference>